<evidence type="ECO:0000313" key="2">
    <source>
        <dbReference type="Proteomes" id="UP001162156"/>
    </source>
</evidence>
<keyword evidence="2" id="KW-1185">Reference proteome</keyword>
<organism evidence="1 2">
    <name type="scientific">Rhamnusium bicolor</name>
    <dbReference type="NCBI Taxonomy" id="1586634"/>
    <lineage>
        <taxon>Eukaryota</taxon>
        <taxon>Metazoa</taxon>
        <taxon>Ecdysozoa</taxon>
        <taxon>Arthropoda</taxon>
        <taxon>Hexapoda</taxon>
        <taxon>Insecta</taxon>
        <taxon>Pterygota</taxon>
        <taxon>Neoptera</taxon>
        <taxon>Endopterygota</taxon>
        <taxon>Coleoptera</taxon>
        <taxon>Polyphaga</taxon>
        <taxon>Cucujiformia</taxon>
        <taxon>Chrysomeloidea</taxon>
        <taxon>Cerambycidae</taxon>
        <taxon>Lepturinae</taxon>
        <taxon>Rhagiini</taxon>
        <taxon>Rhamnusium</taxon>
    </lineage>
</organism>
<comment type="caution">
    <text evidence="1">The sequence shown here is derived from an EMBL/GenBank/DDBJ whole genome shotgun (WGS) entry which is preliminary data.</text>
</comment>
<dbReference type="AlphaFoldDB" id="A0AAV8XDG5"/>
<proteinExistence type="predicted"/>
<reference evidence="1" key="1">
    <citation type="journal article" date="2023" name="Insect Mol. Biol.">
        <title>Genome sequencing provides insights into the evolution of gene families encoding plant cell wall-degrading enzymes in longhorned beetles.</title>
        <authorList>
            <person name="Shin N.R."/>
            <person name="Okamura Y."/>
            <person name="Kirsch R."/>
            <person name="Pauchet Y."/>
        </authorList>
    </citation>
    <scope>NUCLEOTIDE SEQUENCE</scope>
    <source>
        <strain evidence="1">RBIC_L_NR</strain>
    </source>
</reference>
<gene>
    <name evidence="1" type="ORF">NQ314_012357</name>
</gene>
<sequence length="85" mass="9333">MATNNVGIDWMGSLGVGMVDFEAPLSTVPEQHQGSSPGMNQYDQMDRANTSATLKVCFMNIGYVYVTKFLCLFTSEKSKNGTIKE</sequence>
<name>A0AAV8XDG5_9CUCU</name>
<protein>
    <submittedName>
        <fullName evidence="1">Uncharacterized protein</fullName>
    </submittedName>
</protein>
<dbReference type="EMBL" id="JANEYF010003410">
    <property type="protein sequence ID" value="KAJ8936493.1"/>
    <property type="molecule type" value="Genomic_DNA"/>
</dbReference>
<dbReference type="Proteomes" id="UP001162156">
    <property type="component" value="Unassembled WGS sequence"/>
</dbReference>
<accession>A0AAV8XDG5</accession>
<evidence type="ECO:0000313" key="1">
    <source>
        <dbReference type="EMBL" id="KAJ8936493.1"/>
    </source>
</evidence>